<evidence type="ECO:0000256" key="3">
    <source>
        <dbReference type="ARBA" id="ARBA00023136"/>
    </source>
</evidence>
<protein>
    <submittedName>
        <fullName evidence="4">Erlin-1</fullName>
    </submittedName>
</protein>
<sequence length="118" mass="13622">MKDALQGDCTRYAPGIEIISVRVTKPTIPESIRRNFEQMEVEGTSEAEKSANMSKILMKQQEIENQMYMAREKSLADTDFYRLSKEAEAKKLKLTPHFLELKFIESIAADKKLSFEEK</sequence>
<name>A0AAW0IK47_QUESU</name>
<evidence type="ECO:0000313" key="4">
    <source>
        <dbReference type="EMBL" id="KAK7814528.1"/>
    </source>
</evidence>
<comment type="caution">
    <text evidence="4">The sequence shown here is derived from an EMBL/GenBank/DDBJ whole genome shotgun (WGS) entry which is preliminary data.</text>
</comment>
<dbReference type="PANTHER" id="PTHR15351:SF3">
    <property type="entry name" value="ERLIN"/>
    <property type="match status" value="1"/>
</dbReference>
<organism evidence="4 5">
    <name type="scientific">Quercus suber</name>
    <name type="common">Cork oak</name>
    <dbReference type="NCBI Taxonomy" id="58331"/>
    <lineage>
        <taxon>Eukaryota</taxon>
        <taxon>Viridiplantae</taxon>
        <taxon>Streptophyta</taxon>
        <taxon>Embryophyta</taxon>
        <taxon>Tracheophyta</taxon>
        <taxon>Spermatophyta</taxon>
        <taxon>Magnoliopsida</taxon>
        <taxon>eudicotyledons</taxon>
        <taxon>Gunneridae</taxon>
        <taxon>Pentapetalae</taxon>
        <taxon>rosids</taxon>
        <taxon>fabids</taxon>
        <taxon>Fagales</taxon>
        <taxon>Fagaceae</taxon>
        <taxon>Quercus</taxon>
    </lineage>
</organism>
<dbReference type="Proteomes" id="UP000237347">
    <property type="component" value="Unassembled WGS sequence"/>
</dbReference>
<comment type="subcellular location">
    <subcellularLocation>
        <location evidence="1">Membrane</location>
        <topology evidence="1">Single-pass membrane protein</topology>
    </subcellularLocation>
</comment>
<proteinExistence type="inferred from homology"/>
<evidence type="ECO:0000313" key="5">
    <source>
        <dbReference type="Proteomes" id="UP000237347"/>
    </source>
</evidence>
<dbReference type="InterPro" id="IPR033294">
    <property type="entry name" value="Erlin1/2"/>
</dbReference>
<dbReference type="GO" id="GO:0031625">
    <property type="term" value="F:ubiquitin protein ligase binding"/>
    <property type="evidence" value="ECO:0007669"/>
    <property type="project" value="InterPro"/>
</dbReference>
<reference evidence="4 5" key="1">
    <citation type="journal article" date="2018" name="Sci. Data">
        <title>The draft genome sequence of cork oak.</title>
        <authorList>
            <person name="Ramos A.M."/>
            <person name="Usie A."/>
            <person name="Barbosa P."/>
            <person name="Barros P.M."/>
            <person name="Capote T."/>
            <person name="Chaves I."/>
            <person name="Simoes F."/>
            <person name="Abreu I."/>
            <person name="Carrasquinho I."/>
            <person name="Faro C."/>
            <person name="Guimaraes J.B."/>
            <person name="Mendonca D."/>
            <person name="Nobrega F."/>
            <person name="Rodrigues L."/>
            <person name="Saibo N.J.M."/>
            <person name="Varela M.C."/>
            <person name="Egas C."/>
            <person name="Matos J."/>
            <person name="Miguel C.M."/>
            <person name="Oliveira M.M."/>
            <person name="Ricardo C.P."/>
            <person name="Goncalves S."/>
        </authorList>
    </citation>
    <scope>NUCLEOTIDE SEQUENCE [LARGE SCALE GENOMIC DNA]</scope>
    <source>
        <strain evidence="5">cv. HL8</strain>
    </source>
</reference>
<evidence type="ECO:0000256" key="2">
    <source>
        <dbReference type="ARBA" id="ARBA00008164"/>
    </source>
</evidence>
<dbReference type="GO" id="GO:0032933">
    <property type="term" value="P:SREBP signaling pathway"/>
    <property type="evidence" value="ECO:0007669"/>
    <property type="project" value="TreeGrafter"/>
</dbReference>
<evidence type="ECO:0000256" key="1">
    <source>
        <dbReference type="ARBA" id="ARBA00004167"/>
    </source>
</evidence>
<dbReference type="GO" id="GO:0015485">
    <property type="term" value="F:cholesterol binding"/>
    <property type="evidence" value="ECO:0007669"/>
    <property type="project" value="TreeGrafter"/>
</dbReference>
<dbReference type="AlphaFoldDB" id="A0AAW0IK47"/>
<accession>A0AAW0IK47</accession>
<dbReference type="PANTHER" id="PTHR15351">
    <property type="entry name" value="ERLIN (ER LIPID RAFT ASSOCIATED PROTEIN) HOMOLOG"/>
    <property type="match status" value="1"/>
</dbReference>
<comment type="similarity">
    <text evidence="2">Belongs to the band 7/mec-2 family.</text>
</comment>
<gene>
    <name evidence="4" type="primary">Erlin1_2</name>
    <name evidence="4" type="ORF">CFP56_003047</name>
</gene>
<keyword evidence="5" id="KW-1185">Reference proteome</keyword>
<keyword evidence="3" id="KW-0472">Membrane</keyword>
<dbReference type="EMBL" id="PKMF04001093">
    <property type="protein sequence ID" value="KAK7814528.1"/>
    <property type="molecule type" value="Genomic_DNA"/>
</dbReference>
<dbReference type="GO" id="GO:0005789">
    <property type="term" value="C:endoplasmic reticulum membrane"/>
    <property type="evidence" value="ECO:0007669"/>
    <property type="project" value="TreeGrafter"/>
</dbReference>
<feature type="non-terminal residue" evidence="4">
    <location>
        <position position="118"/>
    </location>
</feature>